<feature type="compositionally biased region" description="Basic and acidic residues" evidence="1">
    <location>
        <begin position="73"/>
        <end position="85"/>
    </location>
</feature>
<proteinExistence type="predicted"/>
<feature type="compositionally biased region" description="Low complexity" evidence="1">
    <location>
        <begin position="122"/>
        <end position="134"/>
    </location>
</feature>
<dbReference type="WBParaSite" id="PSAMB.scaffold551size62451.g6988.t1">
    <property type="protein sequence ID" value="PSAMB.scaffold551size62451.g6988.t1"/>
    <property type="gene ID" value="PSAMB.scaffold551size62451.g6988"/>
</dbReference>
<accession>A0A914WXW4</accession>
<organism evidence="2 3">
    <name type="scientific">Plectus sambesii</name>
    <dbReference type="NCBI Taxonomy" id="2011161"/>
    <lineage>
        <taxon>Eukaryota</taxon>
        <taxon>Metazoa</taxon>
        <taxon>Ecdysozoa</taxon>
        <taxon>Nematoda</taxon>
        <taxon>Chromadorea</taxon>
        <taxon>Plectida</taxon>
        <taxon>Plectina</taxon>
        <taxon>Plectoidea</taxon>
        <taxon>Plectidae</taxon>
        <taxon>Plectus</taxon>
    </lineage>
</organism>
<keyword evidence="2" id="KW-1185">Reference proteome</keyword>
<dbReference type="Proteomes" id="UP000887566">
    <property type="component" value="Unplaced"/>
</dbReference>
<feature type="region of interest" description="Disordered" evidence="1">
    <location>
        <begin position="216"/>
        <end position="236"/>
    </location>
</feature>
<name>A0A914WXW4_9BILA</name>
<feature type="region of interest" description="Disordered" evidence="1">
    <location>
        <begin position="42"/>
        <end position="163"/>
    </location>
</feature>
<protein>
    <submittedName>
        <fullName evidence="3">Uncharacterized protein</fullName>
    </submittedName>
</protein>
<feature type="compositionally biased region" description="Basic residues" evidence="1">
    <location>
        <begin position="54"/>
        <end position="68"/>
    </location>
</feature>
<feature type="compositionally biased region" description="Gly residues" evidence="1">
    <location>
        <begin position="150"/>
        <end position="163"/>
    </location>
</feature>
<feature type="compositionally biased region" description="Basic and acidic residues" evidence="1">
    <location>
        <begin position="97"/>
        <end position="107"/>
    </location>
</feature>
<reference evidence="3" key="1">
    <citation type="submission" date="2022-11" db="UniProtKB">
        <authorList>
            <consortium name="WormBaseParasite"/>
        </authorList>
    </citation>
    <scope>IDENTIFICATION</scope>
</reference>
<sequence>MLFLPIGISGPDPTELALLAHGTGEMSAQGGILRACDRTEAASGLREEEDDKRRLKVRSGAHQRRISRPARTGADRKGATERPSEDATPPARLIRRLSSDSRSRCPPDTDAAPVNRSSSTTAAAVEAAAEAAAATDRHVRKTAIPSPTLGGSGSSGGGGGGDGDVVVDVHRTTWPIYRRSLAAPRVWCRGGIKLIILARDPGCHCLRRVVTRSAARPWSAVDGRSGGQSGDPSSTSRLYGIRYEQATTPSPVVDLGRHQTTVAGGSFGTARTRGWRARQ</sequence>
<evidence type="ECO:0000256" key="1">
    <source>
        <dbReference type="SAM" id="MobiDB-lite"/>
    </source>
</evidence>
<evidence type="ECO:0000313" key="2">
    <source>
        <dbReference type="Proteomes" id="UP000887566"/>
    </source>
</evidence>
<dbReference type="AlphaFoldDB" id="A0A914WXW4"/>
<evidence type="ECO:0000313" key="3">
    <source>
        <dbReference type="WBParaSite" id="PSAMB.scaffold551size62451.g6988.t1"/>
    </source>
</evidence>